<evidence type="ECO:0000313" key="3">
    <source>
        <dbReference type="EMBL" id="CDX21350.1"/>
    </source>
</evidence>
<evidence type="ECO:0000259" key="2">
    <source>
        <dbReference type="Pfam" id="PF01471"/>
    </source>
</evidence>
<dbReference type="InterPro" id="IPR002477">
    <property type="entry name" value="Peptidoglycan-bd-like"/>
</dbReference>
<dbReference type="InterPro" id="IPR036365">
    <property type="entry name" value="PGBD-like_sf"/>
</dbReference>
<proteinExistence type="predicted"/>
<feature type="signal peptide" evidence="1">
    <location>
        <begin position="1"/>
        <end position="24"/>
    </location>
</feature>
<dbReference type="AlphaFoldDB" id="A0A090E2Q8"/>
<dbReference type="Proteomes" id="UP000045285">
    <property type="component" value="Unassembled WGS sequence"/>
</dbReference>
<sequence>MTCLHRLLATLVLLLAISATIVSAGAQEARQTTMELGPTVALPFVPSHVMFRPGTNQFFVAGDYNVATQQTRILGYSGEDRLQQFEFIVPHSIDAMAFSVTGDRLFVVGGQNGQGYVSAVMLTSAAVLEGRPVSAKLAHLPTQASIAVDTQSVYVGDATSEKIFRIPSVVFDREHQSSDFDSTNVISSIYAPGAVHALGVSDTLRLAFVSSERVPKIWAVQLDGPERVIDEYARPTVTGSGYGGDPIPMAFLITSRSVESKGQPGVSFLIAEHVASSVSLVDYDPLFQTMDVITTAVAGNHLDPGTTVQVYPDTKLVKQPVLLGSDDNQSTILVGDLYSRQLVQFSRGPASTALERVGVLDLPSAPTSLAVSGDGSVAAAAIADSPDLQILTSSAVTSASPTEHDARVRELQRKLTELGLDVGAVDGVRGSTTDRALQVFQQATGTNLPPGDVDAAIRAVTQFRDTCSTSGLACLRRAR</sequence>
<dbReference type="InterPro" id="IPR036366">
    <property type="entry name" value="PGBDSf"/>
</dbReference>
<dbReference type="Pfam" id="PF01471">
    <property type="entry name" value="PG_binding_1"/>
    <property type="match status" value="1"/>
</dbReference>
<feature type="chain" id="PRO_5001854524" description="Peptidoglycan binding-like domain-containing protein" evidence="1">
    <location>
        <begin position="25"/>
        <end position="479"/>
    </location>
</feature>
<dbReference type="SUPFAM" id="SSF50969">
    <property type="entry name" value="YVTN repeat-like/Quinoprotein amine dehydrogenase"/>
    <property type="match status" value="1"/>
</dbReference>
<accession>A0A090E2Q8</accession>
<reference evidence="4" key="1">
    <citation type="submission" date="2014-08" db="EMBL/GenBank/DDBJ databases">
        <authorList>
            <person name="Moulin L."/>
        </authorList>
    </citation>
    <scope>NUCLEOTIDE SEQUENCE [LARGE SCALE GENOMIC DNA]</scope>
</reference>
<gene>
    <name evidence="3" type="ORF">MPL3356_350071</name>
</gene>
<dbReference type="SUPFAM" id="SSF47090">
    <property type="entry name" value="PGBD-like"/>
    <property type="match status" value="1"/>
</dbReference>
<keyword evidence="4" id="KW-1185">Reference proteome</keyword>
<keyword evidence="1" id="KW-0732">Signal</keyword>
<name>A0A090E2Q8_MESPL</name>
<protein>
    <recommendedName>
        <fullName evidence="2">Peptidoglycan binding-like domain-containing protein</fullName>
    </recommendedName>
</protein>
<dbReference type="InterPro" id="IPR011044">
    <property type="entry name" value="Quino_amine_DH_bsu"/>
</dbReference>
<evidence type="ECO:0000256" key="1">
    <source>
        <dbReference type="SAM" id="SignalP"/>
    </source>
</evidence>
<dbReference type="Gene3D" id="1.10.101.10">
    <property type="entry name" value="PGBD-like superfamily/PGBD"/>
    <property type="match status" value="1"/>
</dbReference>
<dbReference type="EMBL" id="CCMZ01000029">
    <property type="protein sequence ID" value="CDX21350.1"/>
    <property type="molecule type" value="Genomic_DNA"/>
</dbReference>
<evidence type="ECO:0000313" key="4">
    <source>
        <dbReference type="Proteomes" id="UP000045285"/>
    </source>
</evidence>
<organism evidence="3 4">
    <name type="scientific">Mesorhizobium plurifarium</name>
    <dbReference type="NCBI Taxonomy" id="69974"/>
    <lineage>
        <taxon>Bacteria</taxon>
        <taxon>Pseudomonadati</taxon>
        <taxon>Pseudomonadota</taxon>
        <taxon>Alphaproteobacteria</taxon>
        <taxon>Hyphomicrobiales</taxon>
        <taxon>Phyllobacteriaceae</taxon>
        <taxon>Mesorhizobium</taxon>
    </lineage>
</organism>
<feature type="domain" description="Peptidoglycan binding-like" evidence="2">
    <location>
        <begin position="406"/>
        <end position="457"/>
    </location>
</feature>